<organism evidence="1 2">
    <name type="scientific">Trifolium pratense</name>
    <name type="common">Red clover</name>
    <dbReference type="NCBI Taxonomy" id="57577"/>
    <lineage>
        <taxon>Eukaryota</taxon>
        <taxon>Viridiplantae</taxon>
        <taxon>Streptophyta</taxon>
        <taxon>Embryophyta</taxon>
        <taxon>Tracheophyta</taxon>
        <taxon>Spermatophyta</taxon>
        <taxon>Magnoliopsida</taxon>
        <taxon>eudicotyledons</taxon>
        <taxon>Gunneridae</taxon>
        <taxon>Pentapetalae</taxon>
        <taxon>rosids</taxon>
        <taxon>fabids</taxon>
        <taxon>Fabales</taxon>
        <taxon>Fabaceae</taxon>
        <taxon>Papilionoideae</taxon>
        <taxon>50 kb inversion clade</taxon>
        <taxon>NPAAA clade</taxon>
        <taxon>Hologalegina</taxon>
        <taxon>IRL clade</taxon>
        <taxon>Trifolieae</taxon>
        <taxon>Trifolium</taxon>
    </lineage>
</organism>
<keyword evidence="2" id="KW-1185">Reference proteome</keyword>
<dbReference type="Proteomes" id="UP001177021">
    <property type="component" value="Unassembled WGS sequence"/>
</dbReference>
<dbReference type="EMBL" id="CASHSV030000109">
    <property type="protein sequence ID" value="CAJ2650747.1"/>
    <property type="molecule type" value="Genomic_DNA"/>
</dbReference>
<gene>
    <name evidence="1" type="ORF">MILVUS5_LOCUS18503</name>
</gene>
<name>A0ACB0K4X1_TRIPR</name>
<proteinExistence type="predicted"/>
<protein>
    <submittedName>
        <fullName evidence="1">Uncharacterized protein</fullName>
    </submittedName>
</protein>
<evidence type="ECO:0000313" key="1">
    <source>
        <dbReference type="EMBL" id="CAJ2650747.1"/>
    </source>
</evidence>
<reference evidence="1" key="1">
    <citation type="submission" date="2023-10" db="EMBL/GenBank/DDBJ databases">
        <authorList>
            <person name="Rodriguez Cubillos JULIANA M."/>
            <person name="De Vega J."/>
        </authorList>
    </citation>
    <scope>NUCLEOTIDE SEQUENCE</scope>
</reference>
<sequence length="529" mass="60457">MREHAYHRKSVAASLVKGVYVLERDRQKQRKGPDSLAFPWWTFFHFQRLDTLVDDVDDSIFGAIFEFKPPPSIGNNTLHKSPRYVIAFRGTIRKADSVLRDIELDLKILRHGLHLTSRAKIATEAVRKTVLDRVGGNGSKIWLAGHSLGSSIALHAGKIMAKSDIESFLFNPAFPSAPINQIIKSKKLKQGIRFGGSVVKLGVGFITMDSDKRRSSNDSFSALSDWIPNLFVNPSDYICSGYVEYFEHRSKMKKYGAGWIEKRATQISVGCEFMRALGKESEPLHLIPSANLTVNLTPLPQSIMEAHWIEQCLEAHGIHHWWKQDLHLESKLSDIDDSKEAIYGALDAWVAWEQNFPIGSLRNILLSLEKKQQWHRIVQVIKWMLSKGQGTTMGTYGQLIRALDMDHRVGEAHKFWEMKIGTDLHSVPWQLCHLMISVYYRNNMLEDLVKLFKGLESFDRKPRDKLIIQKVANAYETLGLVEEKERIMEKYSHLFIKEGPRPTRKGGRKSGATKKKVQPNESRKDSEEK</sequence>
<accession>A0ACB0K4X1</accession>
<comment type="caution">
    <text evidence="1">The sequence shown here is derived from an EMBL/GenBank/DDBJ whole genome shotgun (WGS) entry which is preliminary data.</text>
</comment>
<evidence type="ECO:0000313" key="2">
    <source>
        <dbReference type="Proteomes" id="UP001177021"/>
    </source>
</evidence>